<sequence length="454" mass="46797">MSQRLVVVGGGAAGMSAASAARRVDPALEIVVLEAGGYSAYGMCGLPYFLSGTVARADALVAYPPAFFREKRRLDLRLQTRATRLEPDKHVIHYREDGREHRLGYHRLIVAAGGSPSLPPIPGIDNDHVFTVRTLEDAISLRSLLDAGHVGRALVIGAGYIGLEMAEALVQRGVVVTVAEELPRVMPNLDPPIAALVEEEVRRQGVDLRLGSRVDAIRSTDDGLDALIDGQVVPVDAVVVAAGVRPAASVAAAAGAITGPGGALLVDDSMRTSLPDVLAAGDCIAPYHRVLGRPAFVPLGPAANKTGRVAGTVAAGGEATFPGVVGTAVVKVFDLAVARTGLTLAEAEAEGMHAVATDALGRSRAKYYPGAGPVSVRLVHESGGRLLGAQLVGSGEGVAKRIDVVAVALQAGFSIEDLLALDLSYAPPYAPVYEPILLAAQAATTSARDAAVPA</sequence>
<dbReference type="RefSeq" id="WP_344113666.1">
    <property type="nucleotide sequence ID" value="NZ_BAAANE010000007.1"/>
</dbReference>
<dbReference type="InterPro" id="IPR050260">
    <property type="entry name" value="FAD-bd_OxRdtase"/>
</dbReference>
<keyword evidence="3" id="KW-0285">Flavoprotein</keyword>
<organism evidence="9 10">
    <name type="scientific">Kribbella alba</name>
    <dbReference type="NCBI Taxonomy" id="190197"/>
    <lineage>
        <taxon>Bacteria</taxon>
        <taxon>Bacillati</taxon>
        <taxon>Actinomycetota</taxon>
        <taxon>Actinomycetes</taxon>
        <taxon>Propionibacteriales</taxon>
        <taxon>Kribbellaceae</taxon>
        <taxon>Kribbella</taxon>
    </lineage>
</organism>
<evidence type="ECO:0000256" key="5">
    <source>
        <dbReference type="ARBA" id="ARBA00023002"/>
    </source>
</evidence>
<keyword evidence="4" id="KW-0274">FAD</keyword>
<evidence type="ECO:0000259" key="8">
    <source>
        <dbReference type="Pfam" id="PF07992"/>
    </source>
</evidence>
<dbReference type="SUPFAM" id="SSF55424">
    <property type="entry name" value="FAD/NAD-linked reductases, dimerisation (C-terminal) domain"/>
    <property type="match status" value="1"/>
</dbReference>
<dbReference type="InterPro" id="IPR016156">
    <property type="entry name" value="FAD/NAD-linked_Rdtase_dimer_sf"/>
</dbReference>
<dbReference type="InterPro" id="IPR023753">
    <property type="entry name" value="FAD/NAD-binding_dom"/>
</dbReference>
<keyword evidence="10" id="KW-1185">Reference proteome</keyword>
<evidence type="ECO:0000256" key="1">
    <source>
        <dbReference type="ARBA" id="ARBA00001974"/>
    </source>
</evidence>
<name>A0ABN2FHS2_9ACTN</name>
<evidence type="ECO:0000313" key="10">
    <source>
        <dbReference type="Proteomes" id="UP001501319"/>
    </source>
</evidence>
<evidence type="ECO:0000259" key="7">
    <source>
        <dbReference type="Pfam" id="PF02852"/>
    </source>
</evidence>
<dbReference type="PANTHER" id="PTHR43429">
    <property type="entry name" value="PYRIDINE NUCLEOTIDE-DISULFIDE OXIDOREDUCTASE DOMAIN-CONTAINING"/>
    <property type="match status" value="1"/>
</dbReference>
<proteinExistence type="inferred from homology"/>
<dbReference type="Pfam" id="PF07992">
    <property type="entry name" value="Pyr_redox_2"/>
    <property type="match status" value="1"/>
</dbReference>
<dbReference type="EMBL" id="BAAANE010000007">
    <property type="protein sequence ID" value="GAA1647393.1"/>
    <property type="molecule type" value="Genomic_DNA"/>
</dbReference>
<feature type="domain" description="Pyridine nucleotide-disulphide oxidoreductase dimerisation" evidence="7">
    <location>
        <begin position="328"/>
        <end position="430"/>
    </location>
</feature>
<comment type="caution">
    <text evidence="9">The sequence shown here is derived from an EMBL/GenBank/DDBJ whole genome shotgun (WGS) entry which is preliminary data.</text>
</comment>
<protein>
    <submittedName>
        <fullName evidence="9">FAD-dependent oxidoreductase</fullName>
    </submittedName>
</protein>
<dbReference type="Pfam" id="PF02852">
    <property type="entry name" value="Pyr_redox_dim"/>
    <property type="match status" value="1"/>
</dbReference>
<evidence type="ECO:0000256" key="4">
    <source>
        <dbReference type="ARBA" id="ARBA00022827"/>
    </source>
</evidence>
<dbReference type="PANTHER" id="PTHR43429:SF1">
    <property type="entry name" value="NAD(P)H SULFUR OXIDOREDUCTASE (COA-DEPENDENT)"/>
    <property type="match status" value="1"/>
</dbReference>
<keyword evidence="5" id="KW-0560">Oxidoreductase</keyword>
<evidence type="ECO:0000313" key="9">
    <source>
        <dbReference type="EMBL" id="GAA1647393.1"/>
    </source>
</evidence>
<dbReference type="InterPro" id="IPR036188">
    <property type="entry name" value="FAD/NAD-bd_sf"/>
</dbReference>
<feature type="domain" description="FAD/NAD(P)-binding" evidence="8">
    <location>
        <begin position="4"/>
        <end position="288"/>
    </location>
</feature>
<reference evidence="9 10" key="1">
    <citation type="journal article" date="2019" name="Int. J. Syst. Evol. Microbiol.">
        <title>The Global Catalogue of Microorganisms (GCM) 10K type strain sequencing project: providing services to taxonomists for standard genome sequencing and annotation.</title>
        <authorList>
            <consortium name="The Broad Institute Genomics Platform"/>
            <consortium name="The Broad Institute Genome Sequencing Center for Infectious Disease"/>
            <person name="Wu L."/>
            <person name="Ma J."/>
        </authorList>
    </citation>
    <scope>NUCLEOTIDE SEQUENCE [LARGE SCALE GENOMIC DNA]</scope>
    <source>
        <strain evidence="9 10">JCM 14306</strain>
    </source>
</reference>
<keyword evidence="6" id="KW-0676">Redox-active center</keyword>
<dbReference type="SUPFAM" id="SSF51905">
    <property type="entry name" value="FAD/NAD(P)-binding domain"/>
    <property type="match status" value="2"/>
</dbReference>
<dbReference type="PRINTS" id="PR00368">
    <property type="entry name" value="FADPNR"/>
</dbReference>
<accession>A0ABN2FHS2</accession>
<comment type="similarity">
    <text evidence="2">Belongs to the class-III pyridine nucleotide-disulfide oxidoreductase family.</text>
</comment>
<evidence type="ECO:0000256" key="3">
    <source>
        <dbReference type="ARBA" id="ARBA00022630"/>
    </source>
</evidence>
<comment type="cofactor">
    <cofactor evidence="1">
        <name>FAD</name>
        <dbReference type="ChEBI" id="CHEBI:57692"/>
    </cofactor>
</comment>
<evidence type="ECO:0000256" key="6">
    <source>
        <dbReference type="ARBA" id="ARBA00023284"/>
    </source>
</evidence>
<dbReference type="Gene3D" id="3.50.50.60">
    <property type="entry name" value="FAD/NAD(P)-binding domain"/>
    <property type="match status" value="2"/>
</dbReference>
<dbReference type="PRINTS" id="PR00411">
    <property type="entry name" value="PNDRDTASEI"/>
</dbReference>
<evidence type="ECO:0000256" key="2">
    <source>
        <dbReference type="ARBA" id="ARBA00009130"/>
    </source>
</evidence>
<gene>
    <name evidence="9" type="ORF">GCM10009744_43300</name>
</gene>
<dbReference type="InterPro" id="IPR004099">
    <property type="entry name" value="Pyr_nucl-diS_OxRdtase_dimer"/>
</dbReference>
<dbReference type="Proteomes" id="UP001501319">
    <property type="component" value="Unassembled WGS sequence"/>
</dbReference>